<proteinExistence type="predicted"/>
<comment type="caution">
    <text evidence="2">The sequence shown here is derived from an EMBL/GenBank/DDBJ whole genome shotgun (WGS) entry which is preliminary data.</text>
</comment>
<dbReference type="SUPFAM" id="SSF55729">
    <property type="entry name" value="Acyl-CoA N-acyltransferases (Nat)"/>
    <property type="match status" value="1"/>
</dbReference>
<dbReference type="PROSITE" id="PS51186">
    <property type="entry name" value="GNAT"/>
    <property type="match status" value="1"/>
</dbReference>
<dbReference type="Pfam" id="PF13508">
    <property type="entry name" value="Acetyltransf_7"/>
    <property type="match status" value="1"/>
</dbReference>
<evidence type="ECO:0000313" key="3">
    <source>
        <dbReference type="Proteomes" id="UP000676917"/>
    </source>
</evidence>
<gene>
    <name evidence="2" type="primary">yjbC_2</name>
    <name evidence="2" type="ORF">J43TS3_11640</name>
</gene>
<dbReference type="Gene3D" id="3.40.630.30">
    <property type="match status" value="1"/>
</dbReference>
<dbReference type="Proteomes" id="UP000676917">
    <property type="component" value="Unassembled WGS sequence"/>
</dbReference>
<feature type="domain" description="N-acetyltransferase" evidence="1">
    <location>
        <begin position="1"/>
        <end position="129"/>
    </location>
</feature>
<dbReference type="AlphaFoldDB" id="A0A919X9I5"/>
<name>A0A919X9I5_9BACI</name>
<dbReference type="RefSeq" id="WP_212920076.1">
    <property type="nucleotide sequence ID" value="NZ_BORP01000002.1"/>
</dbReference>
<evidence type="ECO:0000259" key="1">
    <source>
        <dbReference type="PROSITE" id="PS51186"/>
    </source>
</evidence>
<dbReference type="InterPro" id="IPR000182">
    <property type="entry name" value="GNAT_dom"/>
</dbReference>
<protein>
    <submittedName>
        <fullName evidence="2">Acetyltransferase YjbC</fullName>
    </submittedName>
</protein>
<organism evidence="2 3">
    <name type="scientific">Ornithinibacillus bavariensis</name>
    <dbReference type="NCBI Taxonomy" id="545502"/>
    <lineage>
        <taxon>Bacteria</taxon>
        <taxon>Bacillati</taxon>
        <taxon>Bacillota</taxon>
        <taxon>Bacilli</taxon>
        <taxon>Bacillales</taxon>
        <taxon>Bacillaceae</taxon>
        <taxon>Ornithinibacillus</taxon>
    </lineage>
</organism>
<accession>A0A919X9I5</accession>
<dbReference type="InterPro" id="IPR016181">
    <property type="entry name" value="Acyl_CoA_acyltransferase"/>
</dbReference>
<sequence>MNWYEKLQTYFPVDEMKAKEQLDALLEEKGNIYVKDEGKYHIVMYAEFDTFIFVDFLLVSKESRGTGIGHQIIEKLKAKNKPIILEVEAVDPNSPDTEKRLRFYKREGFNPAKDIQYRFQAFLLNDEVPLDIWYWADHSISEMEIFEWMKMVYSEIHSFQAEKIYGCVPKPTHDVIQYAGNENSLV</sequence>
<reference evidence="2" key="1">
    <citation type="submission" date="2021-03" db="EMBL/GenBank/DDBJ databases">
        <title>Antimicrobial resistance genes in bacteria isolated from Japanese honey, and their potential for conferring macrolide and lincosamide resistance in the American foulbrood pathogen Paenibacillus larvae.</title>
        <authorList>
            <person name="Okamoto M."/>
            <person name="Kumagai M."/>
            <person name="Kanamori H."/>
            <person name="Takamatsu D."/>
        </authorList>
    </citation>
    <scope>NUCLEOTIDE SEQUENCE</scope>
    <source>
        <strain evidence="2">J43TS3</strain>
    </source>
</reference>
<dbReference type="GO" id="GO:0016747">
    <property type="term" value="F:acyltransferase activity, transferring groups other than amino-acyl groups"/>
    <property type="evidence" value="ECO:0007669"/>
    <property type="project" value="InterPro"/>
</dbReference>
<dbReference type="EMBL" id="BORP01000002">
    <property type="protein sequence ID" value="GIO26553.1"/>
    <property type="molecule type" value="Genomic_DNA"/>
</dbReference>
<evidence type="ECO:0000313" key="2">
    <source>
        <dbReference type="EMBL" id="GIO26553.1"/>
    </source>
</evidence>
<keyword evidence="3" id="KW-1185">Reference proteome</keyword>